<gene>
    <name evidence="2" type="ORF">EHS25_000001</name>
</gene>
<keyword evidence="3" id="KW-1185">Reference proteome</keyword>
<name>A0A427YUZ8_9TREE</name>
<dbReference type="AlphaFoldDB" id="A0A427YUZ8"/>
<dbReference type="UniPathway" id="UPA00378"/>
<organism evidence="2 3">
    <name type="scientific">Saitozyma podzolica</name>
    <dbReference type="NCBI Taxonomy" id="1890683"/>
    <lineage>
        <taxon>Eukaryota</taxon>
        <taxon>Fungi</taxon>
        <taxon>Dikarya</taxon>
        <taxon>Basidiomycota</taxon>
        <taxon>Agaricomycotina</taxon>
        <taxon>Tremellomycetes</taxon>
        <taxon>Tremellales</taxon>
        <taxon>Trimorphomycetaceae</taxon>
        <taxon>Saitozyma</taxon>
    </lineage>
</organism>
<comment type="caution">
    <text evidence="2">The sequence shown here is derived from an EMBL/GenBank/DDBJ whole genome shotgun (WGS) entry which is preliminary data.</text>
</comment>
<evidence type="ECO:0000313" key="2">
    <source>
        <dbReference type="EMBL" id="RSH94917.1"/>
    </source>
</evidence>
<protein>
    <recommendedName>
        <fullName evidence="1">Glycosyltransferase family 18 catalytic domain-containing protein</fullName>
    </recommendedName>
</protein>
<dbReference type="OrthoDB" id="2113294at2759"/>
<evidence type="ECO:0000313" key="3">
    <source>
        <dbReference type="Proteomes" id="UP000279259"/>
    </source>
</evidence>
<dbReference type="GO" id="GO:0030144">
    <property type="term" value="F:alpha-1,6-mannosylglycoprotein 6-beta-N-acetylglucosaminyltransferase activity"/>
    <property type="evidence" value="ECO:0007669"/>
    <property type="project" value="InterPro"/>
</dbReference>
<dbReference type="Proteomes" id="UP000279259">
    <property type="component" value="Unassembled WGS sequence"/>
</dbReference>
<proteinExistence type="predicted"/>
<dbReference type="InterPro" id="IPR026116">
    <property type="entry name" value="GT18_cat"/>
</dbReference>
<dbReference type="STRING" id="1890683.A0A427YUZ8"/>
<accession>A0A427YUZ8</accession>
<dbReference type="EMBL" id="RSCD01000001">
    <property type="protein sequence ID" value="RSH94917.1"/>
    <property type="molecule type" value="Genomic_DNA"/>
</dbReference>
<feature type="domain" description="Glycosyltransferase family 18 catalytic" evidence="1">
    <location>
        <begin position="84"/>
        <end position="291"/>
    </location>
</feature>
<sequence>MFSTLGLYNPNMSRTSAIQRRYRRNTRLVLADPEQIEGCWYGEEHECLRTEDDLNGIEAWRLLSFWYWDNPRHPFGGLFTLSPFPHNDNYFLPLSIELTCRRFPYIAPSLRPRPPQAYLLAKQIHYLDSSPEFVWTIPALVDLEHEFGISVVAGMVNDDEETATAVQTAGLQNLGQLGKTEFYKELANSFVLIGVGRSKISPSPWDGLCMGLPFINPVVEWDENDPDNRTKWVTQQWHMTDLEPPYVYSVKAHDLHGLRAAVHSALTHPINSYIPDNMSFKFVTARLAEVIDGDWRGKAEKVLTAGCVSATAR</sequence>
<dbReference type="Pfam" id="PF15024">
    <property type="entry name" value="Glyco_transf_18"/>
    <property type="match status" value="1"/>
</dbReference>
<reference evidence="2 3" key="1">
    <citation type="submission" date="2018-11" db="EMBL/GenBank/DDBJ databases">
        <title>Genome sequence of Saitozyma podzolica DSM 27192.</title>
        <authorList>
            <person name="Aliyu H."/>
            <person name="Gorte O."/>
            <person name="Ochsenreither K."/>
        </authorList>
    </citation>
    <scope>NUCLEOTIDE SEQUENCE [LARGE SCALE GENOMIC DNA]</scope>
    <source>
        <strain evidence="2 3">DSM 27192</strain>
    </source>
</reference>
<evidence type="ECO:0000259" key="1">
    <source>
        <dbReference type="Pfam" id="PF15024"/>
    </source>
</evidence>